<evidence type="ECO:0000313" key="2">
    <source>
        <dbReference type="Proteomes" id="UP000051936"/>
    </source>
</evidence>
<organism evidence="1 2">
    <name type="scientific">Bradyrhizobium manausense</name>
    <dbReference type="NCBI Taxonomy" id="989370"/>
    <lineage>
        <taxon>Bacteria</taxon>
        <taxon>Pseudomonadati</taxon>
        <taxon>Pseudomonadota</taxon>
        <taxon>Alphaproteobacteria</taxon>
        <taxon>Hyphomicrobiales</taxon>
        <taxon>Nitrobacteraceae</taxon>
        <taxon>Bradyrhizobium</taxon>
    </lineage>
</organism>
<comment type="caution">
    <text evidence="1">The sequence shown here is derived from an EMBL/GenBank/DDBJ whole genome shotgun (WGS) entry which is preliminary data.</text>
</comment>
<reference evidence="1 2" key="1">
    <citation type="submission" date="2015-09" db="EMBL/GenBank/DDBJ databases">
        <title>Draft Genome Sequence of Bradyrhizobium manausense Strain BR 3351T, a Novel Symbiotic Nitrogen-Fixing Alphaproteobacterium Isolated from Brazilian Amazon Rain Forest.</title>
        <authorList>
            <person name="De Araujo J.L."/>
            <person name="Zilli J.E."/>
        </authorList>
    </citation>
    <scope>NUCLEOTIDE SEQUENCE [LARGE SCALE GENOMIC DNA]</scope>
    <source>
        <strain evidence="1 2">BR3351</strain>
    </source>
</reference>
<dbReference type="EMBL" id="LJYG01000097">
    <property type="protein sequence ID" value="KRQ07498.1"/>
    <property type="molecule type" value="Genomic_DNA"/>
</dbReference>
<keyword evidence="2" id="KW-1185">Reference proteome</keyword>
<dbReference type="STRING" id="989370.AOQ71_23275"/>
<evidence type="ECO:0000313" key="1">
    <source>
        <dbReference type="EMBL" id="KRQ07498.1"/>
    </source>
</evidence>
<dbReference type="AlphaFoldDB" id="A0A0R3DBS0"/>
<protein>
    <submittedName>
        <fullName evidence="1">Uncharacterized protein</fullName>
    </submittedName>
</protein>
<name>A0A0R3DBS0_9BRAD</name>
<sequence>MAFRLLSLLLIGVILSAEGYLLFQRCLYGPLNIIDWSGRVMTLDEKGQLFGELREILNKRGLIEAPSSYELGKMVRSNLDPLAVCGMSRFKSKSGAWGNWTLFSIEFPGDRLVTKETISRPLLRGISRTADDLNLVYRTRDGDQAISPRDTFICEPLPTRCPPGQCPAYDWTTAVRVIDD</sequence>
<gene>
    <name evidence="1" type="ORF">AOQ71_23275</name>
</gene>
<proteinExistence type="predicted"/>
<accession>A0A0R3DBS0</accession>
<dbReference type="Proteomes" id="UP000051936">
    <property type="component" value="Unassembled WGS sequence"/>
</dbReference>